<evidence type="ECO:0000256" key="3">
    <source>
        <dbReference type="ARBA" id="ARBA00022485"/>
    </source>
</evidence>
<sequence length="179" mass="19483">MSIIKNFINKSRIKSPWIVHFDCGSCNGCDIETLAVLTPLYDVERFGIINVGNPKHADVLLVTGTVNYRNQHVLKTIYEQMPHPKAVVAIGACGLSGGVFRDCYNVVGGVDRVIPVDVYVPGCPPKPEAIIDGVVLGLEKFAAKARGEDVSRFETRRPFDKKQADQGAVNVQTTATQEG</sequence>
<dbReference type="eggNOG" id="COG3260">
    <property type="taxonomic scope" value="Bacteria"/>
</dbReference>
<dbReference type="KEGG" id="daf:Desaf_0583"/>
<dbReference type="Pfam" id="PF01058">
    <property type="entry name" value="Oxidored_q6"/>
    <property type="match status" value="1"/>
</dbReference>
<dbReference type="SUPFAM" id="SSF56770">
    <property type="entry name" value="HydA/Nqo6-like"/>
    <property type="match status" value="1"/>
</dbReference>
<dbReference type="HOGENOM" id="CLU_055737_7_3_7"/>
<keyword evidence="3 7" id="KW-0004">4Fe-4S</keyword>
<protein>
    <submittedName>
        <fullName evidence="10">NADH-quinone oxidoreductase, B subunit</fullName>
    </submittedName>
</protein>
<keyword evidence="7" id="KW-0520">NAD</keyword>
<dbReference type="InterPro" id="IPR006137">
    <property type="entry name" value="NADH_UbQ_OxRdtase-like_20kDa"/>
</dbReference>
<dbReference type="Gene3D" id="3.40.50.12280">
    <property type="match status" value="1"/>
</dbReference>
<name>F3YUI2_DESAF</name>
<dbReference type="NCBIfam" id="NF005012">
    <property type="entry name" value="PRK06411.1"/>
    <property type="match status" value="1"/>
</dbReference>
<evidence type="ECO:0000313" key="10">
    <source>
        <dbReference type="EMBL" id="EGJ48936.1"/>
    </source>
</evidence>
<accession>F3YUI2</accession>
<keyword evidence="5 7" id="KW-0408">Iron</keyword>
<dbReference type="PANTHER" id="PTHR42989">
    <property type="entry name" value="HYDROGENASE-4 COMPONENT I"/>
    <property type="match status" value="1"/>
</dbReference>
<keyword evidence="11" id="KW-1185">Reference proteome</keyword>
<gene>
    <name evidence="10" type="ORF">Desaf_0583</name>
</gene>
<evidence type="ECO:0000256" key="5">
    <source>
        <dbReference type="ARBA" id="ARBA00023004"/>
    </source>
</evidence>
<dbReference type="NCBIfam" id="TIGR01957">
    <property type="entry name" value="nuoB_fam"/>
    <property type="match status" value="1"/>
</dbReference>
<evidence type="ECO:0000256" key="6">
    <source>
        <dbReference type="ARBA" id="ARBA00023014"/>
    </source>
</evidence>
<comment type="similarity">
    <text evidence="2 7">Belongs to the complex I 20 kDa subunit family.</text>
</comment>
<dbReference type="Proteomes" id="UP000007844">
    <property type="component" value="Chromosome"/>
</dbReference>
<dbReference type="InterPro" id="IPR052375">
    <property type="entry name" value="Complex_I_20kDa-like"/>
</dbReference>
<dbReference type="PROSITE" id="PS01150">
    <property type="entry name" value="COMPLEX1_20K"/>
    <property type="match status" value="1"/>
</dbReference>
<dbReference type="GO" id="GO:0046872">
    <property type="term" value="F:metal ion binding"/>
    <property type="evidence" value="ECO:0007669"/>
    <property type="project" value="UniProtKB-KW"/>
</dbReference>
<evidence type="ECO:0000256" key="7">
    <source>
        <dbReference type="RuleBase" id="RU004464"/>
    </source>
</evidence>
<evidence type="ECO:0000256" key="4">
    <source>
        <dbReference type="ARBA" id="ARBA00022723"/>
    </source>
</evidence>
<evidence type="ECO:0000256" key="8">
    <source>
        <dbReference type="SAM" id="MobiDB-lite"/>
    </source>
</evidence>
<keyword evidence="6 7" id="KW-0411">Iron-sulfur</keyword>
<dbReference type="GO" id="GO:0008137">
    <property type="term" value="F:NADH dehydrogenase (ubiquinone) activity"/>
    <property type="evidence" value="ECO:0007669"/>
    <property type="project" value="InterPro"/>
</dbReference>
<dbReference type="RefSeq" id="WP_014258775.1">
    <property type="nucleotide sequence ID" value="NC_016629.1"/>
</dbReference>
<dbReference type="EMBL" id="CP003221">
    <property type="protein sequence ID" value="EGJ48936.1"/>
    <property type="molecule type" value="Genomic_DNA"/>
</dbReference>
<organism evidence="10 11">
    <name type="scientific">Desulfocurvibacter africanus subsp. africanus str. Walvis Bay</name>
    <dbReference type="NCBI Taxonomy" id="690850"/>
    <lineage>
        <taxon>Bacteria</taxon>
        <taxon>Pseudomonadati</taxon>
        <taxon>Thermodesulfobacteriota</taxon>
        <taxon>Desulfovibrionia</taxon>
        <taxon>Desulfovibrionales</taxon>
        <taxon>Desulfovibrionaceae</taxon>
        <taxon>Desulfocurvibacter</taxon>
    </lineage>
</organism>
<feature type="region of interest" description="Disordered" evidence="8">
    <location>
        <begin position="156"/>
        <end position="179"/>
    </location>
</feature>
<evidence type="ECO:0000259" key="9">
    <source>
        <dbReference type="Pfam" id="PF01058"/>
    </source>
</evidence>
<dbReference type="InterPro" id="IPR006138">
    <property type="entry name" value="NADH_UQ_OxRdtase_20Kd_su"/>
</dbReference>
<reference evidence="10 11" key="1">
    <citation type="journal article" date="2011" name="J. Bacteriol.">
        <title>Genome sequence of the mercury-methylating and pleomorphic Desulfovibrio africanus Strain Walvis Bay.</title>
        <authorList>
            <person name="Brown S.D."/>
            <person name="Wall J.D."/>
            <person name="Kucken A.M."/>
            <person name="Gilmour C.C."/>
            <person name="Podar M."/>
            <person name="Brandt C.C."/>
            <person name="Teshima H."/>
            <person name="Detter J.C."/>
            <person name="Han C.S."/>
            <person name="Land M.L."/>
            <person name="Lucas S."/>
            <person name="Han J."/>
            <person name="Pennacchio L."/>
            <person name="Nolan M."/>
            <person name="Pitluck S."/>
            <person name="Woyke T."/>
            <person name="Goodwin L."/>
            <person name="Palumbo A.V."/>
            <person name="Elias D.A."/>
        </authorList>
    </citation>
    <scope>NUCLEOTIDE SEQUENCE [LARGE SCALE GENOMIC DNA]</scope>
    <source>
        <strain evidence="10 11">Walvis Bay</strain>
    </source>
</reference>
<dbReference type="GO" id="GO:0051539">
    <property type="term" value="F:4 iron, 4 sulfur cluster binding"/>
    <property type="evidence" value="ECO:0007669"/>
    <property type="project" value="UniProtKB-KW"/>
</dbReference>
<evidence type="ECO:0000313" key="11">
    <source>
        <dbReference type="Proteomes" id="UP000007844"/>
    </source>
</evidence>
<comment type="cofactor">
    <cofactor evidence="1">
        <name>[4Fe-4S] cluster</name>
        <dbReference type="ChEBI" id="CHEBI:49883"/>
    </cofactor>
</comment>
<proteinExistence type="inferred from homology"/>
<evidence type="ECO:0000256" key="2">
    <source>
        <dbReference type="ARBA" id="ARBA00009173"/>
    </source>
</evidence>
<evidence type="ECO:0000256" key="1">
    <source>
        <dbReference type="ARBA" id="ARBA00001966"/>
    </source>
</evidence>
<dbReference type="GO" id="GO:0048038">
    <property type="term" value="F:quinone binding"/>
    <property type="evidence" value="ECO:0007669"/>
    <property type="project" value="InterPro"/>
</dbReference>
<dbReference type="AlphaFoldDB" id="F3YUI2"/>
<dbReference type="STRING" id="690850.Desaf_0583"/>
<dbReference type="PANTHER" id="PTHR42989:SF1">
    <property type="entry name" value="FORMATE HYDROGENLYASE SUBUNIT 7-RELATED"/>
    <property type="match status" value="1"/>
</dbReference>
<feature type="compositionally biased region" description="Polar residues" evidence="8">
    <location>
        <begin position="169"/>
        <end position="179"/>
    </location>
</feature>
<keyword evidence="4 7" id="KW-0479">Metal-binding</keyword>
<feature type="domain" description="NADH:ubiquinone oxidoreductase-like 20kDa subunit" evidence="9">
    <location>
        <begin position="26"/>
        <end position="135"/>
    </location>
</feature>